<dbReference type="EMBL" id="CAJOBC010019504">
    <property type="protein sequence ID" value="CAF4042146.1"/>
    <property type="molecule type" value="Genomic_DNA"/>
</dbReference>
<feature type="transmembrane region" description="Helical" evidence="2">
    <location>
        <begin position="144"/>
        <end position="166"/>
    </location>
</feature>
<evidence type="ECO:0000256" key="2">
    <source>
        <dbReference type="SAM" id="Phobius"/>
    </source>
</evidence>
<gene>
    <name evidence="3" type="ORF">GPM918_LOCUS26688</name>
    <name evidence="4" type="ORF">SRO942_LOCUS26891</name>
</gene>
<dbReference type="OrthoDB" id="10528612at2759"/>
<dbReference type="AlphaFoldDB" id="A0A815AW31"/>
<feature type="compositionally biased region" description="Basic and acidic residues" evidence="1">
    <location>
        <begin position="13"/>
        <end position="22"/>
    </location>
</feature>
<feature type="compositionally biased region" description="Polar residues" evidence="1">
    <location>
        <begin position="24"/>
        <end position="35"/>
    </location>
</feature>
<keyword evidence="2" id="KW-1133">Transmembrane helix</keyword>
<protein>
    <recommendedName>
        <fullName evidence="6">G-protein coupled receptors family 1 profile domain-containing protein</fullName>
    </recommendedName>
</protein>
<feature type="transmembrane region" description="Helical" evidence="2">
    <location>
        <begin position="73"/>
        <end position="95"/>
    </location>
</feature>
<evidence type="ECO:0008006" key="6">
    <source>
        <dbReference type="Google" id="ProtNLM"/>
    </source>
</evidence>
<comment type="caution">
    <text evidence="3">The sequence shown here is derived from an EMBL/GenBank/DDBJ whole genome shotgun (WGS) entry which is preliminary data.</text>
</comment>
<name>A0A815AW31_9BILA</name>
<dbReference type="Proteomes" id="UP000681722">
    <property type="component" value="Unassembled WGS sequence"/>
</dbReference>
<sequence length="253" mass="29349">MKVISSCSFQRSHPPEPQDLRNETVLSQRSSGYQSHQQYRPKSCILKHNVSNAWDNYLLDVKFDFNYHTLRSIFSEIIPTILVTLFNIGIILRVIKASCQLRLDIPRTIKVAIEDSSLEENTSTTQNFEKCIAYNRPKTSGMNIVLILHSCLFFFSSLTHTIVHLFTNDAFLTHSVSVIILANCSLNFYFYCLGGKTFRNETLRLFNQYFQYCFSMEFLNIFRTKSQRAAAGRKTQMNLIQSRSLMAYKTRSK</sequence>
<evidence type="ECO:0000313" key="5">
    <source>
        <dbReference type="Proteomes" id="UP000663829"/>
    </source>
</evidence>
<reference evidence="3" key="1">
    <citation type="submission" date="2021-02" db="EMBL/GenBank/DDBJ databases">
        <authorList>
            <person name="Nowell W R."/>
        </authorList>
    </citation>
    <scope>NUCLEOTIDE SEQUENCE</scope>
</reference>
<evidence type="ECO:0000313" key="4">
    <source>
        <dbReference type="EMBL" id="CAF4042146.1"/>
    </source>
</evidence>
<feature type="transmembrane region" description="Helical" evidence="2">
    <location>
        <begin position="172"/>
        <end position="194"/>
    </location>
</feature>
<keyword evidence="2" id="KW-0812">Transmembrane</keyword>
<keyword evidence="2" id="KW-0472">Membrane</keyword>
<evidence type="ECO:0000313" key="3">
    <source>
        <dbReference type="EMBL" id="CAF1262712.1"/>
    </source>
</evidence>
<proteinExistence type="predicted"/>
<dbReference type="EMBL" id="CAJNOQ010010855">
    <property type="protein sequence ID" value="CAF1262712.1"/>
    <property type="molecule type" value="Genomic_DNA"/>
</dbReference>
<accession>A0A815AW31</accession>
<keyword evidence="5" id="KW-1185">Reference proteome</keyword>
<dbReference type="SUPFAM" id="SSF81321">
    <property type="entry name" value="Family A G protein-coupled receptor-like"/>
    <property type="match status" value="1"/>
</dbReference>
<evidence type="ECO:0000256" key="1">
    <source>
        <dbReference type="SAM" id="MobiDB-lite"/>
    </source>
</evidence>
<feature type="compositionally biased region" description="Polar residues" evidence="1">
    <location>
        <begin position="1"/>
        <end position="11"/>
    </location>
</feature>
<dbReference type="Proteomes" id="UP000663829">
    <property type="component" value="Unassembled WGS sequence"/>
</dbReference>
<feature type="region of interest" description="Disordered" evidence="1">
    <location>
        <begin position="1"/>
        <end position="35"/>
    </location>
</feature>
<dbReference type="Gene3D" id="1.20.1070.10">
    <property type="entry name" value="Rhodopsin 7-helix transmembrane proteins"/>
    <property type="match status" value="1"/>
</dbReference>
<organism evidence="3 5">
    <name type="scientific">Didymodactylos carnosus</name>
    <dbReference type="NCBI Taxonomy" id="1234261"/>
    <lineage>
        <taxon>Eukaryota</taxon>
        <taxon>Metazoa</taxon>
        <taxon>Spiralia</taxon>
        <taxon>Gnathifera</taxon>
        <taxon>Rotifera</taxon>
        <taxon>Eurotatoria</taxon>
        <taxon>Bdelloidea</taxon>
        <taxon>Philodinida</taxon>
        <taxon>Philodinidae</taxon>
        <taxon>Didymodactylos</taxon>
    </lineage>
</organism>